<evidence type="ECO:0000313" key="2">
    <source>
        <dbReference type="EMBL" id="EFL39231.1"/>
    </source>
</evidence>
<evidence type="ECO:0000256" key="1">
    <source>
        <dbReference type="SAM" id="MobiDB-lite"/>
    </source>
</evidence>
<proteinExistence type="predicted"/>
<gene>
    <name evidence="2" type="ORF">SSRG_02036</name>
</gene>
<sequence>MHKTPCPVQSCLVPHNIHRRTTCNLGTPGIPQSVRSLQRFVDMPTERQVKHKTANSRRRHGRRLPRHMRSHTRKARTPVGIRAFGVADCAT</sequence>
<accession>D9XNS9</accession>
<dbReference type="HOGENOM" id="CLU_187745_0_0_11"/>
<feature type="region of interest" description="Disordered" evidence="1">
    <location>
        <begin position="46"/>
        <end position="79"/>
    </location>
</feature>
<dbReference type="EMBL" id="GG657758">
    <property type="protein sequence ID" value="EFL39231.1"/>
    <property type="molecule type" value="Genomic_DNA"/>
</dbReference>
<dbReference type="Proteomes" id="UP000002968">
    <property type="component" value="Unassembled WGS sequence"/>
</dbReference>
<name>D9XNS9_9ACTN</name>
<feature type="compositionally biased region" description="Basic residues" evidence="1">
    <location>
        <begin position="49"/>
        <end position="76"/>
    </location>
</feature>
<protein>
    <submittedName>
        <fullName evidence="2">Uncharacterized protein</fullName>
    </submittedName>
</protein>
<organism evidence="2 3">
    <name type="scientific">Streptomyces griseoflavus Tu4000</name>
    <dbReference type="NCBI Taxonomy" id="467200"/>
    <lineage>
        <taxon>Bacteria</taxon>
        <taxon>Bacillati</taxon>
        <taxon>Actinomycetota</taxon>
        <taxon>Actinomycetes</taxon>
        <taxon>Kitasatosporales</taxon>
        <taxon>Streptomycetaceae</taxon>
        <taxon>Streptomyces</taxon>
    </lineage>
</organism>
<keyword evidence="3" id="KW-1185">Reference proteome</keyword>
<dbReference type="AlphaFoldDB" id="D9XNS9"/>
<reference evidence="2" key="1">
    <citation type="submission" date="2009-02" db="EMBL/GenBank/DDBJ databases">
        <title>Annotation of Streptomyces griseoflavus strain Tu4000.</title>
        <authorList>
            <consortium name="The Broad Institute Genome Sequencing Platform"/>
            <consortium name="Broad Institute Microbial Sequencing Center"/>
            <person name="Fischbach M."/>
            <person name="Godfrey P."/>
            <person name="Ward D."/>
            <person name="Young S."/>
            <person name="Zeng Q."/>
            <person name="Koehrsen M."/>
            <person name="Alvarado L."/>
            <person name="Berlin A.M."/>
            <person name="Bochicchio J."/>
            <person name="Borenstein D."/>
            <person name="Chapman S.B."/>
            <person name="Chen Z."/>
            <person name="Engels R."/>
            <person name="Freedman E."/>
            <person name="Gellesch M."/>
            <person name="Goldberg J."/>
            <person name="Griggs A."/>
            <person name="Gujja S."/>
            <person name="Heilman E.R."/>
            <person name="Heiman D.I."/>
            <person name="Hepburn T.A."/>
            <person name="Howarth C."/>
            <person name="Jen D."/>
            <person name="Larson L."/>
            <person name="Lewis B."/>
            <person name="Mehta T."/>
            <person name="Park D."/>
            <person name="Pearson M."/>
            <person name="Richards J."/>
            <person name="Roberts A."/>
            <person name="Saif S."/>
            <person name="Shea T.D."/>
            <person name="Shenoy N."/>
            <person name="Sisk P."/>
            <person name="Stolte C."/>
            <person name="Sykes S.N."/>
            <person name="Thomson T."/>
            <person name="Walk T."/>
            <person name="White J."/>
            <person name="Yandava C."/>
            <person name="Straight P."/>
            <person name="Clardy J."/>
            <person name="Hung D."/>
            <person name="Kolter R."/>
            <person name="Mekalanos J."/>
            <person name="Walker S."/>
            <person name="Walsh C.T."/>
            <person name="Wieland-Brown L.C."/>
            <person name="Haas B."/>
            <person name="Nusbaum C."/>
            <person name="Birren B."/>
        </authorList>
    </citation>
    <scope>NUCLEOTIDE SEQUENCE [LARGE SCALE GENOMIC DNA]</scope>
    <source>
        <strain evidence="2">Tu4000</strain>
    </source>
</reference>
<evidence type="ECO:0000313" key="3">
    <source>
        <dbReference type="Proteomes" id="UP000002968"/>
    </source>
</evidence>